<keyword evidence="2" id="KW-1185">Reference proteome</keyword>
<dbReference type="EMBL" id="FQUM01000020">
    <property type="protein sequence ID" value="SHG02203.1"/>
    <property type="molecule type" value="Genomic_DNA"/>
</dbReference>
<proteinExistence type="predicted"/>
<dbReference type="InterPro" id="IPR043733">
    <property type="entry name" value="DUF5677"/>
</dbReference>
<gene>
    <name evidence="1" type="ORF">SAMN05444274_12012</name>
</gene>
<reference evidence="1 2" key="1">
    <citation type="submission" date="2016-11" db="EMBL/GenBank/DDBJ databases">
        <authorList>
            <person name="Jaros S."/>
            <person name="Januszkiewicz K."/>
            <person name="Wedrychowicz H."/>
        </authorList>
    </citation>
    <scope>NUCLEOTIDE SEQUENCE [LARGE SCALE GENOMIC DNA]</scope>
    <source>
        <strain evidence="1 2">DSM 26910</strain>
    </source>
</reference>
<dbReference type="Proteomes" id="UP000184164">
    <property type="component" value="Unassembled WGS sequence"/>
</dbReference>
<evidence type="ECO:0000313" key="2">
    <source>
        <dbReference type="Proteomes" id="UP000184164"/>
    </source>
</evidence>
<evidence type="ECO:0000313" key="1">
    <source>
        <dbReference type="EMBL" id="SHG02203.1"/>
    </source>
</evidence>
<organism evidence="1 2">
    <name type="scientific">Mariniphaga anaerophila</name>
    <dbReference type="NCBI Taxonomy" id="1484053"/>
    <lineage>
        <taxon>Bacteria</taxon>
        <taxon>Pseudomonadati</taxon>
        <taxon>Bacteroidota</taxon>
        <taxon>Bacteroidia</taxon>
        <taxon>Marinilabiliales</taxon>
        <taxon>Prolixibacteraceae</taxon>
        <taxon>Mariniphaga</taxon>
    </lineage>
</organism>
<dbReference type="AlphaFoldDB" id="A0A1M5GEP1"/>
<name>A0A1M5GEP1_9BACT</name>
<dbReference type="STRING" id="1484053.SAMN05444274_12012"/>
<dbReference type="Pfam" id="PF18928">
    <property type="entry name" value="DUF5677"/>
    <property type="match status" value="1"/>
</dbReference>
<accession>A0A1M5GEP1</accession>
<dbReference type="RefSeq" id="WP_073003601.1">
    <property type="nucleotide sequence ID" value="NZ_FQUM01000020.1"/>
</dbReference>
<sequence>MNTEALNEILYSNPLQFYEMLLLGPLGDIYTARKETQLNEWQSYSNLLIDKFAIHSSTFFHISSGIIEHKKSGETRKLNGYDLFTVNTTIRVMIETYIAFNHLFVEPNSEEEKYFRFLLWELDGLFQEKKYDVELSDFDGVETVLASRDAKIDSKTEEIKNSDFIKEIPENELKKIFDSAKRKSDWKFLFENGRIRPLKIIELVKHCCKMRAFVNTYKHSSIHTHSNFPAIEEFKRLRGKLISKEYTDPITRLAIYLTCLFIYDICEIDKNAKKRLGEMPPEINDFIIGMSISIKKND</sequence>
<protein>
    <submittedName>
        <fullName evidence="1">Uncharacterized protein</fullName>
    </submittedName>
</protein>
<dbReference type="OrthoDB" id="1097612at2"/>